<dbReference type="GO" id="GO:0016891">
    <property type="term" value="F:RNA endonuclease activity producing 5'-phosphomonoesters, hydrolytic mechanism"/>
    <property type="evidence" value="ECO:0007669"/>
    <property type="project" value="TreeGrafter"/>
</dbReference>
<evidence type="ECO:0000256" key="5">
    <source>
        <dbReference type="ARBA" id="ARBA00040549"/>
    </source>
</evidence>
<evidence type="ECO:0000313" key="7">
    <source>
        <dbReference type="EMBL" id="OMH85250.1"/>
    </source>
</evidence>
<dbReference type="InterPro" id="IPR001736">
    <property type="entry name" value="PLipase_D/transphosphatidylase"/>
</dbReference>
<dbReference type="PANTHER" id="PTHR43856:SF1">
    <property type="entry name" value="MITOCHONDRIAL CARDIOLIPIN HYDROLASE"/>
    <property type="match status" value="1"/>
</dbReference>
<comment type="caution">
    <text evidence="7">The sequence shown here is derived from an EMBL/GenBank/DDBJ whole genome shotgun (WGS) entry which is preliminary data.</text>
</comment>
<dbReference type="OrthoDB" id="5205528at2759"/>
<dbReference type="SUPFAM" id="SSF56024">
    <property type="entry name" value="Phospholipase D/nuclease"/>
    <property type="match status" value="1"/>
</dbReference>
<reference evidence="8" key="1">
    <citation type="submission" date="2017-01" db="EMBL/GenBank/DDBJ databases">
        <authorList>
            <person name="Wang Y."/>
            <person name="White M."/>
            <person name="Kvist S."/>
            <person name="Moncalvo J.-M."/>
        </authorList>
    </citation>
    <scope>NUCLEOTIDE SEQUENCE [LARGE SCALE GENOMIC DNA]</scope>
    <source>
        <strain evidence="8">COL-18-3</strain>
    </source>
</reference>
<sequence length="301" mass="33584">MSDPISACLAALCGGSSDSNQNTQYGNEPKPRPQISAQEASNMNLNDFIYRTLESSPSVMYNRNEFAGIYSNLLAHNNPNAGSLAKQIEDIVGRLSSNENDRATTSWAIQMIGMAIDFNQGGQGQVISTPYQAPPPAAQSYGPRPSNNNQNNNDVYVNAYFFPSEDSFQKLISLLKNARRTLDICVFSITDDDIKYAIIDAKNRGVAIRIISDDDQAKGLGADVFELRDEHGIPVRLDNRSSYMHNKFCVADRNLVLSGSYNWTKNARKNNQENFIITNSRPAVDSFSREFEKLWTLFQNQ</sequence>
<dbReference type="GO" id="GO:0016042">
    <property type="term" value="P:lipid catabolic process"/>
    <property type="evidence" value="ECO:0007669"/>
    <property type="project" value="UniProtKB-KW"/>
</dbReference>
<proteinExistence type="inferred from homology"/>
<evidence type="ECO:0000256" key="2">
    <source>
        <dbReference type="ARBA" id="ARBA00022963"/>
    </source>
</evidence>
<comment type="similarity">
    <text evidence="4">Belongs to the phospholipase D family. MitoPLD/Zucchini subfamily.</text>
</comment>
<dbReference type="Gene3D" id="3.30.870.10">
    <property type="entry name" value="Endonuclease Chain A"/>
    <property type="match status" value="1"/>
</dbReference>
<keyword evidence="1 7" id="KW-0378">Hydrolase</keyword>
<dbReference type="PANTHER" id="PTHR43856">
    <property type="entry name" value="CARDIOLIPIN HYDROLASE"/>
    <property type="match status" value="1"/>
</dbReference>
<dbReference type="InterPro" id="IPR025202">
    <property type="entry name" value="PLD-like_dom"/>
</dbReference>
<dbReference type="EMBL" id="LSSK01000099">
    <property type="protein sequence ID" value="OMH85250.1"/>
    <property type="molecule type" value="Genomic_DNA"/>
</dbReference>
<organism evidence="7 8">
    <name type="scientific">Zancudomyces culisetae</name>
    <name type="common">Gut fungus</name>
    <name type="synonym">Smittium culisetae</name>
    <dbReference type="NCBI Taxonomy" id="1213189"/>
    <lineage>
        <taxon>Eukaryota</taxon>
        <taxon>Fungi</taxon>
        <taxon>Fungi incertae sedis</taxon>
        <taxon>Zoopagomycota</taxon>
        <taxon>Kickxellomycotina</taxon>
        <taxon>Harpellomycetes</taxon>
        <taxon>Harpellales</taxon>
        <taxon>Legeriomycetaceae</taxon>
        <taxon>Zancudomyces</taxon>
    </lineage>
</organism>
<evidence type="ECO:0000259" key="6">
    <source>
        <dbReference type="PROSITE" id="PS50035"/>
    </source>
</evidence>
<dbReference type="AlphaFoldDB" id="A0A1R1PWA2"/>
<evidence type="ECO:0000256" key="3">
    <source>
        <dbReference type="ARBA" id="ARBA00023098"/>
    </source>
</evidence>
<gene>
    <name evidence="7" type="ORF">AX774_g1203</name>
</gene>
<evidence type="ECO:0000256" key="4">
    <source>
        <dbReference type="ARBA" id="ARBA00038012"/>
    </source>
</evidence>
<feature type="domain" description="PLD phosphodiesterase" evidence="6">
    <location>
        <begin position="240"/>
        <end position="267"/>
    </location>
</feature>
<evidence type="ECO:0000256" key="1">
    <source>
        <dbReference type="ARBA" id="ARBA00022801"/>
    </source>
</evidence>
<accession>A0A1R1PWA2</accession>
<evidence type="ECO:0000313" key="8">
    <source>
        <dbReference type="Proteomes" id="UP000188320"/>
    </source>
</evidence>
<keyword evidence="2" id="KW-0442">Lipid degradation</keyword>
<dbReference type="PROSITE" id="PS50035">
    <property type="entry name" value="PLD"/>
    <property type="match status" value="1"/>
</dbReference>
<dbReference type="Pfam" id="PF13091">
    <property type="entry name" value="PLDc_2"/>
    <property type="match status" value="1"/>
</dbReference>
<dbReference type="CDD" id="cd09171">
    <property type="entry name" value="PLDc_vPLD6_like"/>
    <property type="match status" value="1"/>
</dbReference>
<name>A0A1R1PWA2_ZANCU</name>
<dbReference type="InterPro" id="IPR051406">
    <property type="entry name" value="PLD_domain"/>
</dbReference>
<dbReference type="Proteomes" id="UP000188320">
    <property type="component" value="Unassembled WGS sequence"/>
</dbReference>
<protein>
    <recommendedName>
        <fullName evidence="5">Mitochondrial cardiolipin hydrolase</fullName>
    </recommendedName>
</protein>
<keyword evidence="3" id="KW-0443">Lipid metabolism</keyword>
<keyword evidence="8" id="KW-1185">Reference proteome</keyword>